<dbReference type="Proteomes" id="UP001642260">
    <property type="component" value="Unassembled WGS sequence"/>
</dbReference>
<name>A0ABC8M822_ERUVS</name>
<evidence type="ECO:0000313" key="1">
    <source>
        <dbReference type="EMBL" id="CAH8391772.1"/>
    </source>
</evidence>
<proteinExistence type="predicted"/>
<dbReference type="AlphaFoldDB" id="A0ABC8M822"/>
<gene>
    <name evidence="1" type="ORF">ERUC_LOCUS44255</name>
</gene>
<organism evidence="1 2">
    <name type="scientific">Eruca vesicaria subsp. sativa</name>
    <name type="common">Garden rocket</name>
    <name type="synonym">Eruca sativa</name>
    <dbReference type="NCBI Taxonomy" id="29727"/>
    <lineage>
        <taxon>Eukaryota</taxon>
        <taxon>Viridiplantae</taxon>
        <taxon>Streptophyta</taxon>
        <taxon>Embryophyta</taxon>
        <taxon>Tracheophyta</taxon>
        <taxon>Spermatophyta</taxon>
        <taxon>Magnoliopsida</taxon>
        <taxon>eudicotyledons</taxon>
        <taxon>Gunneridae</taxon>
        <taxon>Pentapetalae</taxon>
        <taxon>rosids</taxon>
        <taxon>malvids</taxon>
        <taxon>Brassicales</taxon>
        <taxon>Brassicaceae</taxon>
        <taxon>Brassiceae</taxon>
        <taxon>Eruca</taxon>
    </lineage>
</organism>
<evidence type="ECO:0000313" key="2">
    <source>
        <dbReference type="Proteomes" id="UP001642260"/>
    </source>
</evidence>
<comment type="caution">
    <text evidence="1">The sequence shown here is derived from an EMBL/GenBank/DDBJ whole genome shotgun (WGS) entry which is preliminary data.</text>
</comment>
<protein>
    <submittedName>
        <fullName evidence="1">Uncharacterized protein</fullName>
    </submittedName>
</protein>
<keyword evidence="2" id="KW-1185">Reference proteome</keyword>
<accession>A0ABC8M822</accession>
<reference evidence="1 2" key="1">
    <citation type="submission" date="2022-03" db="EMBL/GenBank/DDBJ databases">
        <authorList>
            <person name="Macdonald S."/>
            <person name="Ahmed S."/>
            <person name="Newling K."/>
        </authorList>
    </citation>
    <scope>NUCLEOTIDE SEQUENCE [LARGE SCALE GENOMIC DNA]</scope>
</reference>
<dbReference type="EMBL" id="CAKOAT010964042">
    <property type="protein sequence ID" value="CAH8391772.1"/>
    <property type="molecule type" value="Genomic_DNA"/>
</dbReference>
<sequence>MMGELQETVDKTAPCVAITEKRPNRFSGCVGVFFQLFDWNRHFVKKKALFSQITSSWLVETSF</sequence>